<dbReference type="InterPro" id="IPR012337">
    <property type="entry name" value="RNaseH-like_sf"/>
</dbReference>
<comment type="caution">
    <text evidence="5">The sequence shown here is derived from an EMBL/GenBank/DDBJ whole genome shotgun (WGS) entry which is preliminary data.</text>
</comment>
<dbReference type="InterPro" id="IPR039537">
    <property type="entry name" value="Retrotran_Ty1/copia-like"/>
</dbReference>
<dbReference type="InterPro" id="IPR025724">
    <property type="entry name" value="GAG-pre-integrase_dom"/>
</dbReference>
<dbReference type="PANTHER" id="PTHR42648:SF29">
    <property type="entry name" value="RNA-DIRECTED DNA POLYMERASE"/>
    <property type="match status" value="1"/>
</dbReference>
<dbReference type="Proteomes" id="UP001172457">
    <property type="component" value="Chromosome 8"/>
</dbReference>
<evidence type="ECO:0000256" key="2">
    <source>
        <dbReference type="ARBA" id="ARBA00022801"/>
    </source>
</evidence>
<dbReference type="EMBL" id="JARYMX010000008">
    <property type="protein sequence ID" value="KAJ9538497.1"/>
    <property type="molecule type" value="Genomic_DNA"/>
</dbReference>
<evidence type="ECO:0000259" key="4">
    <source>
        <dbReference type="Pfam" id="PF13976"/>
    </source>
</evidence>
<organism evidence="5 6">
    <name type="scientific">Centaurea solstitialis</name>
    <name type="common">yellow star-thistle</name>
    <dbReference type="NCBI Taxonomy" id="347529"/>
    <lineage>
        <taxon>Eukaryota</taxon>
        <taxon>Viridiplantae</taxon>
        <taxon>Streptophyta</taxon>
        <taxon>Embryophyta</taxon>
        <taxon>Tracheophyta</taxon>
        <taxon>Spermatophyta</taxon>
        <taxon>Magnoliopsida</taxon>
        <taxon>eudicotyledons</taxon>
        <taxon>Gunneridae</taxon>
        <taxon>Pentapetalae</taxon>
        <taxon>asterids</taxon>
        <taxon>campanulids</taxon>
        <taxon>Asterales</taxon>
        <taxon>Asteraceae</taxon>
        <taxon>Carduoideae</taxon>
        <taxon>Cardueae</taxon>
        <taxon>Centaureinae</taxon>
        <taxon>Centaurea</taxon>
    </lineage>
</organism>
<dbReference type="GO" id="GO:0046872">
    <property type="term" value="F:metal ion binding"/>
    <property type="evidence" value="ECO:0007669"/>
    <property type="project" value="UniProtKB-KW"/>
</dbReference>
<keyword evidence="1" id="KW-0479">Metal-binding</keyword>
<dbReference type="SUPFAM" id="SSF53098">
    <property type="entry name" value="Ribonuclease H-like"/>
    <property type="match status" value="1"/>
</dbReference>
<keyword evidence="2" id="KW-0378">Hydrolase</keyword>
<evidence type="ECO:0000313" key="6">
    <source>
        <dbReference type="Proteomes" id="UP001172457"/>
    </source>
</evidence>
<sequence>MGGIKEERKAMVVTIDAWHKRLGHPSNVKLSRVSFLKEVASSFKTKVCDSCNKAKLTRLSFPTKANYFLTIVDDYSRAVWTQFEKTSKELDATMRIRFKQHERILQRRRNYLGNHLPPYPPQRNGVARALRFEANLPTTFWGECVLMATYIINRIPSKVINDKTPYEVLFGRLPEYDHMRVFGCLAYYKYTETNGDKFEPRGKLGDVKFIEDMFPFSKIKYFEQEIFEDLSPIPQCDESHEGPAKNRQWEFQCKMVKRSKQNDLNTLLKKNKLCKVARKISMLRTCTMENHQEPLIVQQETVVGKRQKTQPSHLSDYQVKFPPSIDHMQPAPSQESSTVHPLSHYVSYEHFSNTHKAFLSAIRIMMSRNPSIKQPKTKIGKKPCGKKWDLPKGKKDVDSKWVYKIKFRSNNEVQRYKARLVAKGFTQIVRVDYHDTFAPVAKLVTLRTLLVVAVKRGWDIQQLDVNNAF</sequence>
<protein>
    <submittedName>
        <fullName evidence="5">Uncharacterized protein</fullName>
    </submittedName>
</protein>
<keyword evidence="6" id="KW-1185">Reference proteome</keyword>
<proteinExistence type="predicted"/>
<reference evidence="5" key="1">
    <citation type="submission" date="2023-03" db="EMBL/GenBank/DDBJ databases">
        <title>Chromosome-scale reference genome and RAD-based genetic map of yellow starthistle (Centaurea solstitialis) reveal putative structural variation and QTLs associated with invader traits.</title>
        <authorList>
            <person name="Reatini B."/>
            <person name="Cang F.A."/>
            <person name="Jiang Q."/>
            <person name="Mckibben M.T.W."/>
            <person name="Barker M.S."/>
            <person name="Rieseberg L.H."/>
            <person name="Dlugosch K.M."/>
        </authorList>
    </citation>
    <scope>NUCLEOTIDE SEQUENCE</scope>
    <source>
        <strain evidence="5">CAN-66</strain>
        <tissue evidence="5">Leaf</tissue>
    </source>
</reference>
<feature type="domain" description="Reverse transcriptase Ty1/copia-type" evidence="3">
    <location>
        <begin position="389"/>
        <end position="469"/>
    </location>
</feature>
<dbReference type="InterPro" id="IPR013103">
    <property type="entry name" value="RVT_2"/>
</dbReference>
<name>A0AA38SSM2_9ASTR</name>
<dbReference type="AlphaFoldDB" id="A0AA38SSM2"/>
<dbReference type="PANTHER" id="PTHR42648">
    <property type="entry name" value="TRANSPOSASE, PUTATIVE-RELATED"/>
    <property type="match status" value="1"/>
</dbReference>
<evidence type="ECO:0000313" key="5">
    <source>
        <dbReference type="EMBL" id="KAJ9538497.1"/>
    </source>
</evidence>
<accession>A0AA38SSM2</accession>
<evidence type="ECO:0000256" key="1">
    <source>
        <dbReference type="ARBA" id="ARBA00022723"/>
    </source>
</evidence>
<dbReference type="Pfam" id="PF07727">
    <property type="entry name" value="RVT_2"/>
    <property type="match status" value="1"/>
</dbReference>
<feature type="domain" description="GAG-pre-integrase" evidence="4">
    <location>
        <begin position="14"/>
        <end position="55"/>
    </location>
</feature>
<dbReference type="Pfam" id="PF13976">
    <property type="entry name" value="gag_pre-integrs"/>
    <property type="match status" value="1"/>
</dbReference>
<evidence type="ECO:0000259" key="3">
    <source>
        <dbReference type="Pfam" id="PF07727"/>
    </source>
</evidence>
<dbReference type="GO" id="GO:0016787">
    <property type="term" value="F:hydrolase activity"/>
    <property type="evidence" value="ECO:0007669"/>
    <property type="project" value="UniProtKB-KW"/>
</dbReference>
<gene>
    <name evidence="5" type="ORF">OSB04_031230</name>
</gene>